<dbReference type="InterPro" id="IPR007557">
    <property type="entry name" value="PSP1_C"/>
</dbReference>
<evidence type="ECO:0000259" key="2">
    <source>
        <dbReference type="PROSITE" id="PS51411"/>
    </source>
</evidence>
<feature type="region of interest" description="Disordered" evidence="1">
    <location>
        <begin position="284"/>
        <end position="323"/>
    </location>
</feature>
<feature type="region of interest" description="Disordered" evidence="1">
    <location>
        <begin position="40"/>
        <end position="68"/>
    </location>
</feature>
<feature type="region of interest" description="Disordered" evidence="1">
    <location>
        <begin position="606"/>
        <end position="630"/>
    </location>
</feature>
<reference evidence="3 4" key="1">
    <citation type="journal article" date="2020" name="Appl. Microbiol. Biotechnol.">
        <title>Targeted gene deletion in Brettanomyces bruxellensis with an expression-free CRISPR-Cas9 system.</title>
        <authorList>
            <person name="Varela C."/>
            <person name="Bartel C."/>
            <person name="Onetto C."/>
            <person name="Borneman A."/>
        </authorList>
    </citation>
    <scope>NUCLEOTIDE SEQUENCE [LARGE SCALE GENOMIC DNA]</scope>
    <source>
        <strain evidence="3 4">AWRI1613</strain>
    </source>
</reference>
<evidence type="ECO:0000313" key="3">
    <source>
        <dbReference type="EMBL" id="KAF6008811.1"/>
    </source>
</evidence>
<comment type="caution">
    <text evidence="3">The sequence shown here is derived from an EMBL/GenBank/DDBJ whole genome shotgun (WGS) entry which is preliminary data.</text>
</comment>
<dbReference type="PANTHER" id="PTHR43830">
    <property type="entry name" value="PROTEIN PSP1"/>
    <property type="match status" value="1"/>
</dbReference>
<sequence length="821" mass="92253">MPNTLSQDEMRGQGIFPSDMPLDYQFSSGIDSSLSYQQLEDHRDQEDQMLSSRMSGLSVQTSPSWSGNVMQKQASLHLSFGQVQQMQPEQAQQIQQIHQQPEQMQQQQMHQQQMHQQQMQQQQMQQQQMQQQQMHQQQQQQQQIQPEQMQQQQMHQQQMHQQLPHHQFQYLQPHHLLKQSPASSPFFYPPQSSHASFSDEFYSSPHSSVSSISRESVFSPAQPFLFGGSSATTSHSSSFSRSNSSSSTANRNSFSAGNTPGSARATRRPSYLAEPFFQAQFASAPIPGQAPDSSGLTPRTSGGPSATPRTSCDSSGSPASSCATITAQGRPQYALPPRQHSFPFTSVPQTPGFDRCREYSAPALRTTGIDASFVAAPAGCFKVPRVSSVSEVAVRPEQPDHPAGNFVHLDDGLLLDRVSNTIVGSRQLRAKFRLCTPYFGDLAVAMDVIGQMERLLDGADLPRATWGSTASSIDPLLTSSSLMHSSHPLNSAPIDASRAPLPLLQKRTNKLLDFLLTQNTDLKSTCHMAAKNYSLILNKNGRLDIISFPRKSNLQLSAQDIIIIEGDRGKDLVMVLKPVVEFRFALFFNYLKKKLHLKSLEFGNSGCSGSRKKDRGNNNNNNNKSSKKSRSIINEDENFITLPNKQILRFAKPQELNQLLSKYNDELVALKICLNYASSLNLNLIIKNVEFQFDKKKLIIYYYCLQRLDFRGLIKELFKVYKTRIWLCAILPLEKSSQPLIDYEMGSRGIIKDDKSYRSEANVVKDDLPGTDQLYNLADIQHPLSFHSRIFASLIDVYSYEISHPETFGDKYRFLGGDFKA</sequence>
<dbReference type="Pfam" id="PF04468">
    <property type="entry name" value="PSP1"/>
    <property type="match status" value="1"/>
</dbReference>
<proteinExistence type="predicted"/>
<feature type="compositionally biased region" description="Low complexity" evidence="1">
    <location>
        <begin position="229"/>
        <end position="256"/>
    </location>
</feature>
<feature type="compositionally biased region" description="Polar residues" evidence="1">
    <location>
        <begin position="48"/>
        <end position="68"/>
    </location>
</feature>
<feature type="region of interest" description="Disordered" evidence="1">
    <location>
        <begin position="181"/>
        <end position="206"/>
    </location>
</feature>
<feature type="compositionally biased region" description="Polar residues" evidence="1">
    <location>
        <begin position="291"/>
        <end position="310"/>
    </location>
</feature>
<feature type="region of interest" description="Disordered" evidence="1">
    <location>
        <begin position="89"/>
        <end position="120"/>
    </location>
</feature>
<dbReference type="EMBL" id="JABCYN010000034">
    <property type="protein sequence ID" value="KAF6008811.1"/>
    <property type="molecule type" value="Genomic_DNA"/>
</dbReference>
<protein>
    <recommendedName>
        <fullName evidence="2">PSP1 C-terminal domain-containing protein</fullName>
    </recommendedName>
</protein>
<dbReference type="GO" id="GO:0005737">
    <property type="term" value="C:cytoplasm"/>
    <property type="evidence" value="ECO:0007669"/>
    <property type="project" value="TreeGrafter"/>
</dbReference>
<feature type="compositionally biased region" description="Low complexity" evidence="1">
    <location>
        <begin position="138"/>
        <end position="162"/>
    </location>
</feature>
<feature type="region of interest" description="Disordered" evidence="1">
    <location>
        <begin position="229"/>
        <end position="267"/>
    </location>
</feature>
<dbReference type="PROSITE" id="PS51411">
    <property type="entry name" value="PSP1_C"/>
    <property type="match status" value="1"/>
</dbReference>
<dbReference type="InterPro" id="IPR047767">
    <property type="entry name" value="PSP1-like"/>
</dbReference>
<organism evidence="3 4">
    <name type="scientific">Dekkera bruxellensis</name>
    <name type="common">Brettanomyces custersii</name>
    <dbReference type="NCBI Taxonomy" id="5007"/>
    <lineage>
        <taxon>Eukaryota</taxon>
        <taxon>Fungi</taxon>
        <taxon>Dikarya</taxon>
        <taxon>Ascomycota</taxon>
        <taxon>Saccharomycotina</taxon>
        <taxon>Pichiomycetes</taxon>
        <taxon>Pichiales</taxon>
        <taxon>Pichiaceae</taxon>
        <taxon>Brettanomyces</taxon>
    </lineage>
</organism>
<evidence type="ECO:0000313" key="4">
    <source>
        <dbReference type="Proteomes" id="UP000568158"/>
    </source>
</evidence>
<feature type="domain" description="PSP1 C-terminal" evidence="2">
    <location>
        <begin position="645"/>
        <end position="730"/>
    </location>
</feature>
<accession>A0A8H6ESM3</accession>
<dbReference type="PANTHER" id="PTHR43830:SF3">
    <property type="entry name" value="PROTEIN PSP1"/>
    <property type="match status" value="1"/>
</dbReference>
<evidence type="ECO:0000256" key="1">
    <source>
        <dbReference type="SAM" id="MobiDB-lite"/>
    </source>
</evidence>
<dbReference type="Proteomes" id="UP000568158">
    <property type="component" value="Unassembled WGS sequence"/>
</dbReference>
<feature type="compositionally biased region" description="Low complexity" evidence="1">
    <location>
        <begin position="311"/>
        <end position="323"/>
    </location>
</feature>
<dbReference type="AlphaFoldDB" id="A0A8H6ESM3"/>
<feature type="region of interest" description="Disordered" evidence="1">
    <location>
        <begin position="1"/>
        <end position="21"/>
    </location>
</feature>
<name>A0A8H6ESM3_DEKBR</name>
<gene>
    <name evidence="3" type="ORF">HII12_004039</name>
</gene>
<feature type="region of interest" description="Disordered" evidence="1">
    <location>
        <begin position="138"/>
        <end position="164"/>
    </location>
</feature>